<dbReference type="GO" id="GO:0005874">
    <property type="term" value="C:microtubule"/>
    <property type="evidence" value="ECO:0007669"/>
    <property type="project" value="TreeGrafter"/>
</dbReference>
<dbReference type="Pfam" id="PF00350">
    <property type="entry name" value="Dynamin_N"/>
    <property type="match status" value="1"/>
</dbReference>
<organism evidence="3 4">
    <name type="scientific">Parascedosporium putredinis</name>
    <dbReference type="NCBI Taxonomy" id="1442378"/>
    <lineage>
        <taxon>Eukaryota</taxon>
        <taxon>Fungi</taxon>
        <taxon>Dikarya</taxon>
        <taxon>Ascomycota</taxon>
        <taxon>Pezizomycotina</taxon>
        <taxon>Sordariomycetes</taxon>
        <taxon>Hypocreomycetidae</taxon>
        <taxon>Microascales</taxon>
        <taxon>Microascaceae</taxon>
        <taxon>Parascedosporium</taxon>
    </lineage>
</organism>
<keyword evidence="4" id="KW-1185">Reference proteome</keyword>
<dbReference type="GO" id="GO:0016020">
    <property type="term" value="C:membrane"/>
    <property type="evidence" value="ECO:0007669"/>
    <property type="project" value="TreeGrafter"/>
</dbReference>
<keyword evidence="1" id="KW-0175">Coiled coil</keyword>
<dbReference type="GO" id="GO:0008017">
    <property type="term" value="F:microtubule binding"/>
    <property type="evidence" value="ECO:0007669"/>
    <property type="project" value="TreeGrafter"/>
</dbReference>
<protein>
    <recommendedName>
        <fullName evidence="2">GED domain-containing protein</fullName>
    </recommendedName>
</protein>
<accession>A0A9P1GXU0</accession>
<evidence type="ECO:0000313" key="4">
    <source>
        <dbReference type="Proteomes" id="UP000838763"/>
    </source>
</evidence>
<name>A0A9P1GXU0_9PEZI</name>
<dbReference type="GO" id="GO:0016559">
    <property type="term" value="P:peroxisome fission"/>
    <property type="evidence" value="ECO:0007669"/>
    <property type="project" value="TreeGrafter"/>
</dbReference>
<dbReference type="PANTHER" id="PTHR11566">
    <property type="entry name" value="DYNAMIN"/>
    <property type="match status" value="1"/>
</dbReference>
<dbReference type="GO" id="GO:0005739">
    <property type="term" value="C:mitochondrion"/>
    <property type="evidence" value="ECO:0007669"/>
    <property type="project" value="TreeGrafter"/>
</dbReference>
<reference evidence="3" key="1">
    <citation type="submission" date="2022-11" db="EMBL/GenBank/DDBJ databases">
        <authorList>
            <person name="Scott C."/>
            <person name="Bruce N."/>
        </authorList>
    </citation>
    <scope>NUCLEOTIDE SEQUENCE</scope>
</reference>
<feature type="coiled-coil region" evidence="1">
    <location>
        <begin position="273"/>
        <end position="300"/>
    </location>
</feature>
<evidence type="ECO:0000259" key="2">
    <source>
        <dbReference type="PROSITE" id="PS51388"/>
    </source>
</evidence>
<dbReference type="OrthoDB" id="415706at2759"/>
<feature type="domain" description="GED" evidence="2">
    <location>
        <begin position="342"/>
        <end position="433"/>
    </location>
</feature>
<dbReference type="GO" id="GO:0048312">
    <property type="term" value="P:intracellular distribution of mitochondria"/>
    <property type="evidence" value="ECO:0007669"/>
    <property type="project" value="TreeGrafter"/>
</dbReference>
<dbReference type="InterPro" id="IPR045063">
    <property type="entry name" value="Dynamin_N"/>
</dbReference>
<dbReference type="SUPFAM" id="SSF52540">
    <property type="entry name" value="P-loop containing nucleoside triphosphate hydrolases"/>
    <property type="match status" value="1"/>
</dbReference>
<dbReference type="Gene3D" id="3.40.50.300">
    <property type="entry name" value="P-loop containing nucleotide triphosphate hydrolases"/>
    <property type="match status" value="1"/>
</dbReference>
<comment type="caution">
    <text evidence="3">The sequence shown here is derived from an EMBL/GenBank/DDBJ whole genome shotgun (WGS) entry which is preliminary data.</text>
</comment>
<dbReference type="GO" id="GO:0000266">
    <property type="term" value="P:mitochondrial fission"/>
    <property type="evidence" value="ECO:0007669"/>
    <property type="project" value="TreeGrafter"/>
</dbReference>
<proteinExistence type="predicted"/>
<sequence length="665" mass="75205">MEEVPDAIDEAKAELGIDKHTRDMFPDVLRIEITAPNVPNLTLVDLPGLYNNESQRQSLEGKRVAFKLAEKYMGQKRSIILAVVSAAGNVVMDQAITLAKKKTVDPTLSRVLGIITQLDVIDRNQAGPWQNYSPGNKGIGTLHKKLIKISREHISESLPRVVLDIEAAIAQRAVAIDSLGASRNDVSDVQFDHQPLGTGNLHVRKFRAFIREINRAFSTIMLSKGHKFAIQWDNGQSMVSGYESPLRPDIDPLIRQYYAELKDPESISESAVKQRWSSKIEKLESALKEESEEVRRFIDTGKSKREAILDNPEYGREYVTYLKSELAMRGNSLTKESSDFALEKTIDNMIVYYEHHRTIFIENLIILAAEKQLIRDIPTILDWKSFDRMDESTLRALAGEAPEVQRERDQLIIEKEELEKGLELCQKYFRQSQGSHHITPKVLATGTADFKYFWELQPVNRSISGDGDTFPDHTQGIQTSGTFEGSDPVINIFDTKAVINATTKEWFLYWHLFITYNCTPAAEGADDTSPTLAEEIPRAMGAFNLYFDDEGKLPDIYTPSSSKGEDTNYWRNWTLYEDVNALLQCNRPPKIVNLAISLAELSDPIKRLARAFVSHQEENFDPIAKWNREGGFGGDMIYEVDLQVGRADTDRDVSTPQLITSARDL</sequence>
<dbReference type="PRINTS" id="PR00195">
    <property type="entry name" value="DYNAMIN"/>
</dbReference>
<dbReference type="PROSITE" id="PS51388">
    <property type="entry name" value="GED"/>
    <property type="match status" value="1"/>
</dbReference>
<evidence type="ECO:0000256" key="1">
    <source>
        <dbReference type="SAM" id="Coils"/>
    </source>
</evidence>
<dbReference type="InterPro" id="IPR027417">
    <property type="entry name" value="P-loop_NTPase"/>
</dbReference>
<dbReference type="PANTHER" id="PTHR11566:SF21">
    <property type="entry name" value="DYNAMIN RELATED PROTEIN 1, ISOFORM A"/>
    <property type="match status" value="1"/>
</dbReference>
<dbReference type="Proteomes" id="UP000838763">
    <property type="component" value="Unassembled WGS sequence"/>
</dbReference>
<evidence type="ECO:0000313" key="3">
    <source>
        <dbReference type="EMBL" id="CAI4212751.1"/>
    </source>
</evidence>
<dbReference type="GO" id="GO:0006897">
    <property type="term" value="P:endocytosis"/>
    <property type="evidence" value="ECO:0007669"/>
    <property type="project" value="TreeGrafter"/>
</dbReference>
<dbReference type="AlphaFoldDB" id="A0A9P1GXU0"/>
<dbReference type="GO" id="GO:0003924">
    <property type="term" value="F:GTPase activity"/>
    <property type="evidence" value="ECO:0007669"/>
    <property type="project" value="TreeGrafter"/>
</dbReference>
<dbReference type="EMBL" id="CALLCH030000006">
    <property type="protein sequence ID" value="CAI4212751.1"/>
    <property type="molecule type" value="Genomic_DNA"/>
</dbReference>
<dbReference type="InterPro" id="IPR020850">
    <property type="entry name" value="GED_dom"/>
</dbReference>
<dbReference type="InterPro" id="IPR022812">
    <property type="entry name" value="Dynamin"/>
</dbReference>
<gene>
    <name evidence="3" type="ORF">PPNO1_LOCUS2499</name>
</gene>